<evidence type="ECO:0000256" key="3">
    <source>
        <dbReference type="ARBA" id="ARBA00023125"/>
    </source>
</evidence>
<dbReference type="PANTHER" id="PTHR30126:SF40">
    <property type="entry name" value="HTH-TYPE TRANSCRIPTIONAL REGULATOR GLTR"/>
    <property type="match status" value="1"/>
</dbReference>
<dbReference type="Proteomes" id="UP000183085">
    <property type="component" value="Unassembled WGS sequence"/>
</dbReference>
<keyword evidence="2" id="KW-0805">Transcription regulation</keyword>
<evidence type="ECO:0000259" key="5">
    <source>
        <dbReference type="Pfam" id="PF03466"/>
    </source>
</evidence>
<comment type="caution">
    <text evidence="6">The sequence shown here is derived from an EMBL/GenBank/DDBJ whole genome shotgun (WGS) entry which is preliminary data.</text>
</comment>
<feature type="domain" description="LysR substrate-binding" evidence="5">
    <location>
        <begin position="3"/>
        <end position="120"/>
    </location>
</feature>
<proteinExistence type="inferred from homology"/>
<dbReference type="EMBL" id="MNYI01000174">
    <property type="protein sequence ID" value="OIP38578.1"/>
    <property type="molecule type" value="Genomic_DNA"/>
</dbReference>
<dbReference type="AlphaFoldDB" id="A0A1J5E1V6"/>
<dbReference type="SUPFAM" id="SSF53850">
    <property type="entry name" value="Periplasmic binding protein-like II"/>
    <property type="match status" value="1"/>
</dbReference>
<accession>A0A1J5E1V6</accession>
<keyword evidence="3" id="KW-0238">DNA-binding</keyword>
<organism evidence="6 7">
    <name type="scientific">Candidatus Desantisbacteria bacterium CG2_30_40_21</name>
    <dbReference type="NCBI Taxonomy" id="1817895"/>
    <lineage>
        <taxon>Bacteria</taxon>
        <taxon>Candidatus Desantisiibacteriota</taxon>
    </lineage>
</organism>
<dbReference type="PANTHER" id="PTHR30126">
    <property type="entry name" value="HTH-TYPE TRANSCRIPTIONAL REGULATOR"/>
    <property type="match status" value="1"/>
</dbReference>
<evidence type="ECO:0000256" key="1">
    <source>
        <dbReference type="ARBA" id="ARBA00009437"/>
    </source>
</evidence>
<evidence type="ECO:0000256" key="2">
    <source>
        <dbReference type="ARBA" id="ARBA00023015"/>
    </source>
</evidence>
<dbReference type="STRING" id="1817895.AUJ95_06480"/>
<sequence length="124" mass="14076">MDRKKQINFHELRSEPIIIREEGSGTRKIMVEALAKIGVEISDLRIRMELDSTEAVKSAVAEGLGISFVSRSTLIKMSEDIRIVPIANIDLHFNFNLIYSRERGLTSLTLELIECLKERFSGLN</sequence>
<comment type="similarity">
    <text evidence="1">Belongs to the LysR transcriptional regulatory family.</text>
</comment>
<dbReference type="InterPro" id="IPR005119">
    <property type="entry name" value="LysR_subst-bd"/>
</dbReference>
<keyword evidence="4" id="KW-0804">Transcription</keyword>
<reference evidence="6 7" key="1">
    <citation type="journal article" date="2016" name="Environ. Microbiol.">
        <title>Genomic resolution of a cold subsurface aquifer community provides metabolic insights for novel microbes adapted to high CO concentrations.</title>
        <authorList>
            <person name="Probst A.J."/>
            <person name="Castelle C.J."/>
            <person name="Singh A."/>
            <person name="Brown C.T."/>
            <person name="Anantharaman K."/>
            <person name="Sharon I."/>
            <person name="Hug L.A."/>
            <person name="Burstein D."/>
            <person name="Emerson J.B."/>
            <person name="Thomas B.C."/>
            <person name="Banfield J.F."/>
        </authorList>
    </citation>
    <scope>NUCLEOTIDE SEQUENCE [LARGE SCALE GENOMIC DNA]</scope>
    <source>
        <strain evidence="6">CG2_30_40_21</strain>
    </source>
</reference>
<gene>
    <name evidence="6" type="ORF">AUJ95_06480</name>
</gene>
<dbReference type="GO" id="GO:0000976">
    <property type="term" value="F:transcription cis-regulatory region binding"/>
    <property type="evidence" value="ECO:0007669"/>
    <property type="project" value="TreeGrafter"/>
</dbReference>
<dbReference type="Pfam" id="PF03466">
    <property type="entry name" value="LysR_substrate"/>
    <property type="match status" value="1"/>
</dbReference>
<evidence type="ECO:0000313" key="7">
    <source>
        <dbReference type="Proteomes" id="UP000183085"/>
    </source>
</evidence>
<dbReference type="GO" id="GO:0006355">
    <property type="term" value="P:regulation of DNA-templated transcription"/>
    <property type="evidence" value="ECO:0007669"/>
    <property type="project" value="TreeGrafter"/>
</dbReference>
<protein>
    <recommendedName>
        <fullName evidence="5">LysR substrate-binding domain-containing protein</fullName>
    </recommendedName>
</protein>
<evidence type="ECO:0000256" key="4">
    <source>
        <dbReference type="ARBA" id="ARBA00023163"/>
    </source>
</evidence>
<name>A0A1J5E1V6_9BACT</name>
<evidence type="ECO:0000313" key="6">
    <source>
        <dbReference type="EMBL" id="OIP38578.1"/>
    </source>
</evidence>
<dbReference type="Gene3D" id="3.40.190.10">
    <property type="entry name" value="Periplasmic binding protein-like II"/>
    <property type="match status" value="1"/>
</dbReference>